<dbReference type="GO" id="GO:0016887">
    <property type="term" value="F:ATP hydrolysis activity"/>
    <property type="evidence" value="ECO:0007669"/>
    <property type="project" value="InterPro"/>
</dbReference>
<dbReference type="CDD" id="cd03224">
    <property type="entry name" value="ABC_TM1139_LivF_branched"/>
    <property type="match status" value="1"/>
</dbReference>
<dbReference type="InterPro" id="IPR003439">
    <property type="entry name" value="ABC_transporter-like_ATP-bd"/>
</dbReference>
<dbReference type="SMART" id="SM00382">
    <property type="entry name" value="AAA"/>
    <property type="match status" value="1"/>
</dbReference>
<keyword evidence="8" id="KW-1185">Reference proteome</keyword>
<dbReference type="Proteomes" id="UP000544872">
    <property type="component" value="Unassembled WGS sequence"/>
</dbReference>
<feature type="domain" description="ABC transporter" evidence="6">
    <location>
        <begin position="2"/>
        <end position="232"/>
    </location>
</feature>
<evidence type="ECO:0000313" key="7">
    <source>
        <dbReference type="EMBL" id="MBB6210979.1"/>
    </source>
</evidence>
<dbReference type="Gene3D" id="3.40.50.300">
    <property type="entry name" value="P-loop containing nucleotide triphosphate hydrolases"/>
    <property type="match status" value="1"/>
</dbReference>
<dbReference type="PROSITE" id="PS00211">
    <property type="entry name" value="ABC_TRANSPORTER_1"/>
    <property type="match status" value="1"/>
</dbReference>
<keyword evidence="4 7" id="KW-0067">ATP-binding</keyword>
<dbReference type="SUPFAM" id="SSF52540">
    <property type="entry name" value="P-loop containing nucleoside triphosphate hydrolases"/>
    <property type="match status" value="1"/>
</dbReference>
<protein>
    <submittedName>
        <fullName evidence="7">Branched-chain amino acid transport system ATP-binding protein</fullName>
    </submittedName>
</protein>
<evidence type="ECO:0000256" key="3">
    <source>
        <dbReference type="ARBA" id="ARBA00022741"/>
    </source>
</evidence>
<dbReference type="Pfam" id="PF00005">
    <property type="entry name" value="ABC_tran"/>
    <property type="match status" value="1"/>
</dbReference>
<evidence type="ECO:0000313" key="8">
    <source>
        <dbReference type="Proteomes" id="UP000544872"/>
    </source>
</evidence>
<accession>A0A7X0DN51</accession>
<dbReference type="RefSeq" id="WP_184263787.1">
    <property type="nucleotide sequence ID" value="NZ_JACIIX010000008.1"/>
</dbReference>
<comment type="similarity">
    <text evidence="1">Belongs to the ABC transporter superfamily.</text>
</comment>
<keyword evidence="2" id="KW-0813">Transport</keyword>
<dbReference type="GO" id="GO:0005524">
    <property type="term" value="F:ATP binding"/>
    <property type="evidence" value="ECO:0007669"/>
    <property type="project" value="UniProtKB-KW"/>
</dbReference>
<dbReference type="GO" id="GO:0015658">
    <property type="term" value="F:branched-chain amino acid transmembrane transporter activity"/>
    <property type="evidence" value="ECO:0007669"/>
    <property type="project" value="TreeGrafter"/>
</dbReference>
<proteinExistence type="inferred from homology"/>
<organism evidence="7 8">
    <name type="scientific">Novispirillum itersonii</name>
    <name type="common">Aquaspirillum itersonii</name>
    <dbReference type="NCBI Taxonomy" id="189"/>
    <lineage>
        <taxon>Bacteria</taxon>
        <taxon>Pseudomonadati</taxon>
        <taxon>Pseudomonadota</taxon>
        <taxon>Alphaproteobacteria</taxon>
        <taxon>Rhodospirillales</taxon>
        <taxon>Novispirillaceae</taxon>
        <taxon>Novispirillum</taxon>
    </lineage>
</organism>
<keyword evidence="3" id="KW-0547">Nucleotide-binding</keyword>
<dbReference type="InterPro" id="IPR052156">
    <property type="entry name" value="BCAA_Transport_ATP-bd_LivF"/>
</dbReference>
<dbReference type="InterPro" id="IPR003593">
    <property type="entry name" value="AAA+_ATPase"/>
</dbReference>
<dbReference type="PROSITE" id="PS50893">
    <property type="entry name" value="ABC_TRANSPORTER_2"/>
    <property type="match status" value="1"/>
</dbReference>
<evidence type="ECO:0000256" key="2">
    <source>
        <dbReference type="ARBA" id="ARBA00022448"/>
    </source>
</evidence>
<name>A0A7X0DN51_NOVIT</name>
<dbReference type="InterPro" id="IPR027417">
    <property type="entry name" value="P-loop_NTPase"/>
</dbReference>
<reference evidence="7 8" key="1">
    <citation type="submission" date="2020-08" db="EMBL/GenBank/DDBJ databases">
        <title>Genomic Encyclopedia of Type Strains, Phase IV (KMG-IV): sequencing the most valuable type-strain genomes for metagenomic binning, comparative biology and taxonomic classification.</title>
        <authorList>
            <person name="Goeker M."/>
        </authorList>
    </citation>
    <scope>NUCLEOTIDE SEQUENCE [LARGE SCALE GENOMIC DNA]</scope>
    <source>
        <strain evidence="7 8">DSM 11590</strain>
    </source>
</reference>
<dbReference type="GO" id="GO:0015807">
    <property type="term" value="P:L-amino acid transport"/>
    <property type="evidence" value="ECO:0007669"/>
    <property type="project" value="TreeGrafter"/>
</dbReference>
<dbReference type="PANTHER" id="PTHR43820:SF2">
    <property type="entry name" value="ABC TRANSPORTER ATP-BINDING PROTEIN"/>
    <property type="match status" value="1"/>
</dbReference>
<sequence>MLTVSGLETFYGPSQALFGVDLSLQQGQVLALMGRNGMGKTTTIRSIMRLTPPKRGTVHFAGQDLAGLQAFRVARLGLGLVPEGRRVFAPLSVEENLRATAREAEDTGGWTLQRVYALFPRLRERAGQAARTLSGGEQQMLAVGRALMTNPRLLILDEATEGLAPLIRAEIWSAIAALKAEGLSILVVDKHLKDLLPLADACVVLEKGRSVWAGSPQTLQGDADLQHRYLGV</sequence>
<dbReference type="AlphaFoldDB" id="A0A7X0DN51"/>
<evidence type="ECO:0000256" key="4">
    <source>
        <dbReference type="ARBA" id="ARBA00022840"/>
    </source>
</evidence>
<evidence type="ECO:0000259" key="6">
    <source>
        <dbReference type="PROSITE" id="PS50893"/>
    </source>
</evidence>
<dbReference type="InterPro" id="IPR017871">
    <property type="entry name" value="ABC_transporter-like_CS"/>
</dbReference>
<keyword evidence="5" id="KW-0029">Amino-acid transport</keyword>
<dbReference type="PANTHER" id="PTHR43820">
    <property type="entry name" value="HIGH-AFFINITY BRANCHED-CHAIN AMINO ACID TRANSPORT ATP-BINDING PROTEIN LIVF"/>
    <property type="match status" value="1"/>
</dbReference>
<dbReference type="EMBL" id="JACIIX010000008">
    <property type="protein sequence ID" value="MBB6210979.1"/>
    <property type="molecule type" value="Genomic_DNA"/>
</dbReference>
<evidence type="ECO:0000256" key="1">
    <source>
        <dbReference type="ARBA" id="ARBA00005417"/>
    </source>
</evidence>
<evidence type="ECO:0000256" key="5">
    <source>
        <dbReference type="ARBA" id="ARBA00022970"/>
    </source>
</evidence>
<gene>
    <name evidence="7" type="ORF">FHS48_002409</name>
</gene>
<comment type="caution">
    <text evidence="7">The sequence shown here is derived from an EMBL/GenBank/DDBJ whole genome shotgun (WGS) entry which is preliminary data.</text>
</comment>